<dbReference type="SUPFAM" id="SSF48097">
    <property type="entry name" value="Regulator of G-protein signaling, RGS"/>
    <property type="match status" value="1"/>
</dbReference>
<feature type="domain" description="RGS" evidence="2">
    <location>
        <begin position="259"/>
        <end position="420"/>
    </location>
</feature>
<feature type="transmembrane region" description="Helical" evidence="1">
    <location>
        <begin position="136"/>
        <end position="159"/>
    </location>
</feature>
<dbReference type="EMBL" id="MCFG01000007">
    <property type="protein sequence ID" value="ORX87558.1"/>
    <property type="molecule type" value="Genomic_DNA"/>
</dbReference>
<dbReference type="Gene3D" id="1.10.167.10">
    <property type="entry name" value="Regulator of G-protein Signalling 4, domain 2"/>
    <property type="match status" value="1"/>
</dbReference>
<evidence type="ECO:0000313" key="3">
    <source>
        <dbReference type="EMBL" id="ORX87558.1"/>
    </source>
</evidence>
<feature type="transmembrane region" description="Helical" evidence="1">
    <location>
        <begin position="165"/>
        <end position="188"/>
    </location>
</feature>
<evidence type="ECO:0000313" key="4">
    <source>
        <dbReference type="Proteomes" id="UP000193944"/>
    </source>
</evidence>
<keyword evidence="1" id="KW-0472">Membrane</keyword>
<keyword evidence="4" id="KW-1185">Reference proteome</keyword>
<sequence>MIEKRNLFNTTKVSESEFNNYLTKGFINEDEYLVDRIIYIIIFIIFNIIFIPSLILFYKLRNSYFVHQRNFGLTFFGGIIAYINAVFGFIPQITLLPCPVTVYSTNVINILTFLMFSTLTDTLIGLKQNSLKQLYFIVQIFGGIFMFLSFIIAVLLFFVKDFNKYGVKFECISTSIMILIFSIINVILQNNATDNPNIKKDEHIRMFLNLFEITKGGKILFNIISIYILFVSITLPILQYYKSKSEISKNSEEVYSIQYFYKILNTPSLLNQLRDIAIKEFSVENILFYENYRVLQKMVFRYQSEYNKAKETGNENEEIQYNFEEYYQEQIQSITTSSMDSVSYDPTMPVPKELKSYFTSFYEMFIDYNGPAAVNIAGQTSKYISNALLNNPTIGIFDMAKNEVVEMMFSTIYPIFLRQNKKFLNITSVIC</sequence>
<dbReference type="Pfam" id="PF00615">
    <property type="entry name" value="RGS"/>
    <property type="match status" value="1"/>
</dbReference>
<dbReference type="InterPro" id="IPR036305">
    <property type="entry name" value="RGS_sf"/>
</dbReference>
<evidence type="ECO:0000259" key="2">
    <source>
        <dbReference type="PROSITE" id="PS50132"/>
    </source>
</evidence>
<name>A0A1Y1XP82_9FUNG</name>
<dbReference type="PROSITE" id="PS50132">
    <property type="entry name" value="RGS"/>
    <property type="match status" value="1"/>
</dbReference>
<feature type="transmembrane region" description="Helical" evidence="1">
    <location>
        <begin position="102"/>
        <end position="124"/>
    </location>
</feature>
<keyword evidence="1" id="KW-1133">Transmembrane helix</keyword>
<organism evidence="3 4">
    <name type="scientific">Anaeromyces robustus</name>
    <dbReference type="NCBI Taxonomy" id="1754192"/>
    <lineage>
        <taxon>Eukaryota</taxon>
        <taxon>Fungi</taxon>
        <taxon>Fungi incertae sedis</taxon>
        <taxon>Chytridiomycota</taxon>
        <taxon>Chytridiomycota incertae sedis</taxon>
        <taxon>Neocallimastigomycetes</taxon>
        <taxon>Neocallimastigales</taxon>
        <taxon>Neocallimastigaceae</taxon>
        <taxon>Anaeromyces</taxon>
    </lineage>
</organism>
<dbReference type="AlphaFoldDB" id="A0A1Y1XP82"/>
<keyword evidence="1" id="KW-0812">Transmembrane</keyword>
<dbReference type="OrthoDB" id="2162132at2759"/>
<dbReference type="PANTHER" id="PTHR10845:SF192">
    <property type="entry name" value="DOUBLE HIT, ISOFORM B"/>
    <property type="match status" value="1"/>
</dbReference>
<dbReference type="Proteomes" id="UP000193944">
    <property type="component" value="Unassembled WGS sequence"/>
</dbReference>
<dbReference type="SMART" id="SM00315">
    <property type="entry name" value="RGS"/>
    <property type="match status" value="1"/>
</dbReference>
<comment type="caution">
    <text evidence="3">The sequence shown here is derived from an EMBL/GenBank/DDBJ whole genome shotgun (WGS) entry which is preliminary data.</text>
</comment>
<accession>A0A1Y1XP82</accession>
<protein>
    <recommendedName>
        <fullName evidence="2">RGS domain-containing protein</fullName>
    </recommendedName>
</protein>
<reference evidence="3 4" key="1">
    <citation type="submission" date="2016-08" db="EMBL/GenBank/DDBJ databases">
        <title>A Parts List for Fungal Cellulosomes Revealed by Comparative Genomics.</title>
        <authorList>
            <consortium name="DOE Joint Genome Institute"/>
            <person name="Haitjema C.H."/>
            <person name="Gilmore S.P."/>
            <person name="Henske J.K."/>
            <person name="Solomon K.V."/>
            <person name="De Groot R."/>
            <person name="Kuo A."/>
            <person name="Mondo S.J."/>
            <person name="Salamov A.A."/>
            <person name="Labutti K."/>
            <person name="Zhao Z."/>
            <person name="Chiniquy J."/>
            <person name="Barry K."/>
            <person name="Brewer H.M."/>
            <person name="Purvine S.O."/>
            <person name="Wright A.T."/>
            <person name="Boxma B."/>
            <person name="Van Alen T."/>
            <person name="Hackstein J.H."/>
            <person name="Baker S.E."/>
            <person name="Grigoriev I.V."/>
            <person name="O'Malley M.A."/>
        </authorList>
    </citation>
    <scope>NUCLEOTIDE SEQUENCE [LARGE SCALE GENOMIC DNA]</scope>
    <source>
        <strain evidence="3 4">S4</strain>
    </source>
</reference>
<dbReference type="InterPro" id="IPR016137">
    <property type="entry name" value="RGS"/>
</dbReference>
<dbReference type="PANTHER" id="PTHR10845">
    <property type="entry name" value="REGULATOR OF G PROTEIN SIGNALING"/>
    <property type="match status" value="1"/>
</dbReference>
<dbReference type="InterPro" id="IPR044926">
    <property type="entry name" value="RGS_subdomain_2"/>
</dbReference>
<feature type="transmembrane region" description="Helical" evidence="1">
    <location>
        <begin position="70"/>
        <end position="90"/>
    </location>
</feature>
<feature type="transmembrane region" description="Helical" evidence="1">
    <location>
        <begin position="37"/>
        <end position="58"/>
    </location>
</feature>
<reference evidence="3 4" key="2">
    <citation type="submission" date="2016-08" db="EMBL/GenBank/DDBJ databases">
        <title>Pervasive Adenine N6-methylation of Active Genes in Fungi.</title>
        <authorList>
            <consortium name="DOE Joint Genome Institute"/>
            <person name="Mondo S.J."/>
            <person name="Dannebaum R.O."/>
            <person name="Kuo R.C."/>
            <person name="Labutti K."/>
            <person name="Haridas S."/>
            <person name="Kuo A."/>
            <person name="Salamov A."/>
            <person name="Ahrendt S.R."/>
            <person name="Lipzen A."/>
            <person name="Sullivan W."/>
            <person name="Andreopoulos W.B."/>
            <person name="Clum A."/>
            <person name="Lindquist E."/>
            <person name="Daum C."/>
            <person name="Ramamoorthy G.K."/>
            <person name="Gryganskyi A."/>
            <person name="Culley D."/>
            <person name="Magnuson J.K."/>
            <person name="James T.Y."/>
            <person name="O'Malley M.A."/>
            <person name="Stajich J.E."/>
            <person name="Spatafora J.W."/>
            <person name="Visel A."/>
            <person name="Grigoriev I.V."/>
        </authorList>
    </citation>
    <scope>NUCLEOTIDE SEQUENCE [LARGE SCALE GENOMIC DNA]</scope>
    <source>
        <strain evidence="3 4">S4</strain>
    </source>
</reference>
<feature type="transmembrane region" description="Helical" evidence="1">
    <location>
        <begin position="219"/>
        <end position="241"/>
    </location>
</feature>
<gene>
    <name evidence="3" type="ORF">BCR32DRAFT_240035</name>
</gene>
<proteinExistence type="predicted"/>
<evidence type="ECO:0000256" key="1">
    <source>
        <dbReference type="SAM" id="Phobius"/>
    </source>
</evidence>